<dbReference type="AlphaFoldDB" id="A0A5B7EIY1"/>
<evidence type="ECO:0000313" key="1">
    <source>
        <dbReference type="EMBL" id="MPC33156.1"/>
    </source>
</evidence>
<proteinExistence type="predicted"/>
<keyword evidence="2" id="KW-1185">Reference proteome</keyword>
<evidence type="ECO:0000313" key="2">
    <source>
        <dbReference type="Proteomes" id="UP000324222"/>
    </source>
</evidence>
<dbReference type="EMBL" id="VSRR010002771">
    <property type="protein sequence ID" value="MPC33156.1"/>
    <property type="molecule type" value="Genomic_DNA"/>
</dbReference>
<gene>
    <name evidence="1" type="ORF">E2C01_026499</name>
</gene>
<accession>A0A5B7EIY1</accession>
<sequence>MFTTSFGFSSSFPDNPGELAFNFAILHDLEQLVQHPTRSPKAEVPLAFCFCQLEGPEEVLC</sequence>
<reference evidence="1 2" key="1">
    <citation type="submission" date="2019-05" db="EMBL/GenBank/DDBJ databases">
        <title>Another draft genome of Portunus trituberculatus and its Hox gene families provides insights of decapod evolution.</title>
        <authorList>
            <person name="Jeong J.-H."/>
            <person name="Song I."/>
            <person name="Kim S."/>
            <person name="Choi T."/>
            <person name="Kim D."/>
            <person name="Ryu S."/>
            <person name="Kim W."/>
        </authorList>
    </citation>
    <scope>NUCLEOTIDE SEQUENCE [LARGE SCALE GENOMIC DNA]</scope>
    <source>
        <tissue evidence="1">Muscle</tissue>
    </source>
</reference>
<organism evidence="1 2">
    <name type="scientific">Portunus trituberculatus</name>
    <name type="common">Swimming crab</name>
    <name type="synonym">Neptunus trituberculatus</name>
    <dbReference type="NCBI Taxonomy" id="210409"/>
    <lineage>
        <taxon>Eukaryota</taxon>
        <taxon>Metazoa</taxon>
        <taxon>Ecdysozoa</taxon>
        <taxon>Arthropoda</taxon>
        <taxon>Crustacea</taxon>
        <taxon>Multicrustacea</taxon>
        <taxon>Malacostraca</taxon>
        <taxon>Eumalacostraca</taxon>
        <taxon>Eucarida</taxon>
        <taxon>Decapoda</taxon>
        <taxon>Pleocyemata</taxon>
        <taxon>Brachyura</taxon>
        <taxon>Eubrachyura</taxon>
        <taxon>Portunoidea</taxon>
        <taxon>Portunidae</taxon>
        <taxon>Portuninae</taxon>
        <taxon>Portunus</taxon>
    </lineage>
</organism>
<dbReference type="Proteomes" id="UP000324222">
    <property type="component" value="Unassembled WGS sequence"/>
</dbReference>
<protein>
    <submittedName>
        <fullName evidence="1">Uncharacterized protein</fullName>
    </submittedName>
</protein>
<name>A0A5B7EIY1_PORTR</name>
<comment type="caution">
    <text evidence="1">The sequence shown here is derived from an EMBL/GenBank/DDBJ whole genome shotgun (WGS) entry which is preliminary data.</text>
</comment>